<dbReference type="GO" id="GO:0004806">
    <property type="term" value="F:triacylglycerol lipase activity"/>
    <property type="evidence" value="ECO:0007669"/>
    <property type="project" value="TreeGrafter"/>
</dbReference>
<dbReference type="STRING" id="1550231.SAMN05660662_2018"/>
<dbReference type="Proteomes" id="UP000199406">
    <property type="component" value="Unassembled WGS sequence"/>
</dbReference>
<accession>A0A1G7KQS8</accession>
<proteinExistence type="predicted"/>
<dbReference type="AlphaFoldDB" id="A0A1G7KQS8"/>
<dbReference type="RefSeq" id="WP_091765437.1">
    <property type="nucleotide sequence ID" value="NZ_FNBT01000003.1"/>
</dbReference>
<dbReference type="PRINTS" id="PR00111">
    <property type="entry name" value="ABHYDROLASE"/>
</dbReference>
<evidence type="ECO:0000313" key="2">
    <source>
        <dbReference type="EMBL" id="SDF39567.1"/>
    </source>
</evidence>
<dbReference type="GO" id="GO:0046503">
    <property type="term" value="P:glycerolipid catabolic process"/>
    <property type="evidence" value="ECO:0007669"/>
    <property type="project" value="TreeGrafter"/>
</dbReference>
<dbReference type="InterPro" id="IPR029058">
    <property type="entry name" value="AB_hydrolase_fold"/>
</dbReference>
<dbReference type="EMBL" id="FNBT01000003">
    <property type="protein sequence ID" value="SDF39567.1"/>
    <property type="molecule type" value="Genomic_DNA"/>
</dbReference>
<dbReference type="InterPro" id="IPR050471">
    <property type="entry name" value="AB_hydrolase"/>
</dbReference>
<evidence type="ECO:0000259" key="1">
    <source>
        <dbReference type="Pfam" id="PF00561"/>
    </source>
</evidence>
<dbReference type="SUPFAM" id="SSF53474">
    <property type="entry name" value="alpha/beta-Hydrolases"/>
    <property type="match status" value="1"/>
</dbReference>
<gene>
    <name evidence="2" type="ORF">SAMN05660662_2018</name>
</gene>
<name>A0A1G7KQS8_9ACTN</name>
<evidence type="ECO:0000313" key="3">
    <source>
        <dbReference type="Proteomes" id="UP000199406"/>
    </source>
</evidence>
<sequence>MQSTGITTATVGDIELAYETFGDPGGTPLLLVSGLGSQMISYADELCAGFAERGMFVIRFDNRDVGLSTHLHSAGIPRLGDVRRGDRSTVHYELADMAADTAGLIEALGLDSVHLVGVSMGGMIAQRVAITYPERVRSLTSIMSTTGDRSVGGASPEAQAVLYAPPATDREGAIARQLETSRVIGSPGFPFDEEAVRARAGLAYDRGHDPAGVARQMAAIVTSPDRTADLGKVAVPTLVIHGSDDALVNVSGGRATAAAVPGSELVVIDGMGHDLPRALWPELTERITAHIKRAEG</sequence>
<protein>
    <submittedName>
        <fullName evidence="2">Pimeloyl-ACP methyl ester carboxylesterase</fullName>
    </submittedName>
</protein>
<dbReference type="OrthoDB" id="8957634at2"/>
<dbReference type="Pfam" id="PF00561">
    <property type="entry name" value="Abhydrolase_1"/>
    <property type="match status" value="1"/>
</dbReference>
<reference evidence="3" key="1">
    <citation type="submission" date="2016-10" db="EMBL/GenBank/DDBJ databases">
        <authorList>
            <person name="Varghese N."/>
            <person name="Submissions S."/>
        </authorList>
    </citation>
    <scope>NUCLEOTIDE SEQUENCE [LARGE SCALE GENOMIC DNA]</scope>
    <source>
        <strain evidence="3">DSM 44268</strain>
    </source>
</reference>
<dbReference type="PANTHER" id="PTHR43433:SF5">
    <property type="entry name" value="AB HYDROLASE-1 DOMAIN-CONTAINING PROTEIN"/>
    <property type="match status" value="1"/>
</dbReference>
<dbReference type="Gene3D" id="3.40.50.1820">
    <property type="entry name" value="alpha/beta hydrolase"/>
    <property type="match status" value="1"/>
</dbReference>
<organism evidence="2 3">
    <name type="scientific">Blastococcus aurantiacus</name>
    <dbReference type="NCBI Taxonomy" id="1550231"/>
    <lineage>
        <taxon>Bacteria</taxon>
        <taxon>Bacillati</taxon>
        <taxon>Actinomycetota</taxon>
        <taxon>Actinomycetes</taxon>
        <taxon>Geodermatophilales</taxon>
        <taxon>Geodermatophilaceae</taxon>
        <taxon>Blastococcus</taxon>
    </lineage>
</organism>
<feature type="domain" description="AB hydrolase-1" evidence="1">
    <location>
        <begin position="28"/>
        <end position="274"/>
    </location>
</feature>
<dbReference type="InterPro" id="IPR000073">
    <property type="entry name" value="AB_hydrolase_1"/>
</dbReference>
<dbReference type="PANTHER" id="PTHR43433">
    <property type="entry name" value="HYDROLASE, ALPHA/BETA FOLD FAMILY PROTEIN"/>
    <property type="match status" value="1"/>
</dbReference>
<keyword evidence="3" id="KW-1185">Reference proteome</keyword>